<comment type="function">
    <text evidence="1">Toxic component of a type II toxin-antitoxin (TA) system.</text>
</comment>
<reference evidence="2 3" key="1">
    <citation type="submission" date="2018-12" db="EMBL/GenBank/DDBJ databases">
        <title>Hymenobacter gummosus sp. nov., isolated from a spring.</title>
        <authorList>
            <person name="Nie L."/>
        </authorList>
    </citation>
    <scope>NUCLEOTIDE SEQUENCE [LARGE SCALE GENOMIC DNA]</scope>
    <source>
        <strain evidence="2 3">KCTC 52166</strain>
    </source>
</reference>
<evidence type="ECO:0000313" key="2">
    <source>
        <dbReference type="EMBL" id="RTQ51636.1"/>
    </source>
</evidence>
<dbReference type="EMBL" id="RXOF01000003">
    <property type="protein sequence ID" value="RTQ51636.1"/>
    <property type="molecule type" value="Genomic_DNA"/>
</dbReference>
<dbReference type="PANTHER" id="PTHR33988:SF1">
    <property type="entry name" value="ENDORIBONUCLEASE MAZF7-RELATED"/>
    <property type="match status" value="1"/>
</dbReference>
<dbReference type="PANTHER" id="PTHR33988">
    <property type="entry name" value="ENDORIBONUCLEASE MAZF-RELATED"/>
    <property type="match status" value="1"/>
</dbReference>
<dbReference type="GO" id="GO:0006402">
    <property type="term" value="P:mRNA catabolic process"/>
    <property type="evidence" value="ECO:0007669"/>
    <property type="project" value="TreeGrafter"/>
</dbReference>
<keyword evidence="1" id="KW-0378">Hydrolase</keyword>
<protein>
    <recommendedName>
        <fullName evidence="1">mRNA interferase</fullName>
        <ecNumber evidence="1">3.1.-.-</ecNumber>
    </recommendedName>
</protein>
<name>A0A3S0HQ02_9BACT</name>
<dbReference type="Pfam" id="PF02452">
    <property type="entry name" value="PemK_toxin"/>
    <property type="match status" value="1"/>
</dbReference>
<dbReference type="Proteomes" id="UP000282184">
    <property type="component" value="Unassembled WGS sequence"/>
</dbReference>
<dbReference type="EC" id="3.1.-.-" evidence="1"/>
<dbReference type="GO" id="GO:0004521">
    <property type="term" value="F:RNA endonuclease activity"/>
    <property type="evidence" value="ECO:0007669"/>
    <property type="project" value="TreeGrafter"/>
</dbReference>
<dbReference type="RefSeq" id="WP_126692528.1">
    <property type="nucleotide sequence ID" value="NZ_RXOF01000003.1"/>
</dbReference>
<comment type="similarity">
    <text evidence="1">Belongs to the PemK/MazF family.</text>
</comment>
<dbReference type="PIRSF" id="PIRSF033490">
    <property type="entry name" value="MazF"/>
    <property type="match status" value="1"/>
</dbReference>
<comment type="caution">
    <text evidence="2">The sequence shown here is derived from an EMBL/GenBank/DDBJ whole genome shotgun (WGS) entry which is preliminary data.</text>
</comment>
<evidence type="ECO:0000313" key="3">
    <source>
        <dbReference type="Proteomes" id="UP000282184"/>
    </source>
</evidence>
<dbReference type="GO" id="GO:0016787">
    <property type="term" value="F:hydrolase activity"/>
    <property type="evidence" value="ECO:0007669"/>
    <property type="project" value="UniProtKB-KW"/>
</dbReference>
<proteinExistence type="inferred from homology"/>
<keyword evidence="1" id="KW-0540">Nuclease</keyword>
<accession>A0A3S0HQ02</accession>
<keyword evidence="3" id="KW-1185">Reference proteome</keyword>
<dbReference type="SUPFAM" id="SSF50118">
    <property type="entry name" value="Cell growth inhibitor/plasmid maintenance toxic component"/>
    <property type="match status" value="1"/>
</dbReference>
<organism evidence="2 3">
    <name type="scientific">Hymenobacter gummosus</name>
    <dbReference type="NCBI Taxonomy" id="1776032"/>
    <lineage>
        <taxon>Bacteria</taxon>
        <taxon>Pseudomonadati</taxon>
        <taxon>Bacteroidota</taxon>
        <taxon>Cytophagia</taxon>
        <taxon>Cytophagales</taxon>
        <taxon>Hymenobacteraceae</taxon>
        <taxon>Hymenobacter</taxon>
    </lineage>
</organism>
<dbReference type="InterPro" id="IPR003477">
    <property type="entry name" value="PemK-like"/>
</dbReference>
<dbReference type="InterPro" id="IPR011067">
    <property type="entry name" value="Plasmid_toxin/cell-grow_inhib"/>
</dbReference>
<sequence>MKQGEIWLVSLDPTIGAEIKKTRPAIIVNDNNLGRLPLKIIVPVTDWKDRYAVAPWMVKLTPDPQNKLAKESSADCFQVRSVAEERCVKKLGQVDSRTMDKIRKGLAVVLSIE</sequence>
<dbReference type="Gene3D" id="2.30.30.110">
    <property type="match status" value="1"/>
</dbReference>
<dbReference type="GO" id="GO:0003677">
    <property type="term" value="F:DNA binding"/>
    <property type="evidence" value="ECO:0007669"/>
    <property type="project" value="InterPro"/>
</dbReference>
<dbReference type="AlphaFoldDB" id="A0A3S0HQ02"/>
<evidence type="ECO:0000256" key="1">
    <source>
        <dbReference type="PIRNR" id="PIRNR033490"/>
    </source>
</evidence>
<gene>
    <name evidence="2" type="ORF">EJV47_07500</name>
</gene>
<keyword evidence="1" id="KW-0255">Endonuclease</keyword>
<dbReference type="GO" id="GO:0016075">
    <property type="term" value="P:rRNA catabolic process"/>
    <property type="evidence" value="ECO:0007669"/>
    <property type="project" value="TreeGrafter"/>
</dbReference>
<dbReference type="OrthoDB" id="9808744at2"/>